<dbReference type="EnsemblProtists" id="EKX49977">
    <property type="protein sequence ID" value="EKX49977"/>
    <property type="gene ID" value="GUITHDRAFT_135658"/>
</dbReference>
<dbReference type="EMBL" id="JH992980">
    <property type="protein sequence ID" value="EKX49977.1"/>
    <property type="molecule type" value="Genomic_DNA"/>
</dbReference>
<protein>
    <submittedName>
        <fullName evidence="4 5">Uncharacterized protein</fullName>
    </submittedName>
</protein>
<feature type="region of interest" description="Disordered" evidence="1">
    <location>
        <begin position="1073"/>
        <end position="1104"/>
    </location>
</feature>
<name>L1JNE9_GUITC</name>
<sequence>MSTKIPEWVNTVLKDKDNQEAVSSILEPRIILLKNPRVTQSISAAGDTVPGLQEISKKCPKIFGYKRVVDSLLEVLRWSSGLSAPRDGIVQHQLTCSLLMAGHEELEVWPISLVQAYLEDASEKRMWVDIPQASVLVSNILTAFPGQSDATSVVSDTKSQSSSKEPDSKRRKIAASESPSLRPTSANSGASASYFNEEGMENLELSSSSGAPAEKSPVRPRFRSAPLQQEIARISLEVVKRCIDPSTSSEANQKRLQNFLRVLSHLVVYEPIRKMVVQKLDFWINNPNLVRYVKEILPRLAVSCLQDSEMERDTMVTLLRMKPKANAIQMHNEAIATICKTNIHFQHVAMYQLMESEMRSGDLQANKALRNMHQISTLFKNAGCALFSTERSPESGSGLERHSVFDFGIGSIQYVVRGKLKTYSPDTLKGDASKDRVVVASESDLFGDNSDAENRDVSRIHDLANKLHSLGAAGLVLIVNSSPKNQNPKSWQPGKLNIPVVVMPASEASVSFMEALRAESYAIMGRTPREVELAFTLKLLAKDADNCDLLPVLLRKVLKCCQSFQGTPELDAVALCKAIMDPVEEMEHEPSEEERSKWAWAMVELVCFVCIFVAGQTVEAVQAPVHADRGNLSSSEQRLDKSMSKFRYQVVRIQEMAILWLSRVLVRYLKGEKFVAAVTKLLFCDKSTSYGSETLVLETQEKAGINRLQSDMAVTETSLLEIASWGRSRPTGFLVEPWLVLDILEKIISRALSIVGKSSPLPSDDGGDNLDNLEISVMGVSIWEVILELCTYANLYPFLKGLAPYERLWQAYVIITILAALNPETLGQVAWSSIPTVRVMLQMLVMRRFCFPPIRTGQGNADEIKSPSHPSSSQKEEEVNEVLQQDLIARNKELAAIDLARQQLQSTNLPEKERFQQLLEISVVVNPTGPARSPPKEKLADLEKLDTKVGLGNILRQSRNPDMLLETIKAHGSDSSCVQWLGDILEVYPSTVEALPAVTICQLLYNHVEQNLGVKRLVTRLARSIKTSTAETWEQDWMGITFFVDFLESIDEGKRKIAVKALDLITSAVTNDAEGSVVPEPNSKTPVEFAAPSSTPPLRSEADTAQASPVLSPEILNQDKQNQQQESWLKALLALDVPDALRENLRSRLLGALFTETDVQLLLDYLLCLRSMQDVISVSLAQEVANFVLKRRVLVTYLSKLEDGAHVLRKTLLEAIQADRKDEMEDESFVKIGDYVMTRDLARAGIHAICLEDEFCMEGTENYEEREKLISILVSDHAALSVLELDYHDLLIMLQSQLQRLVDAALGVCTAQQMVESLSVFGLNVKVLATIVSRLEQSPADVDLKSQIQLGTGARIVRMLSSDFPRESSWLSERLELSYGPPKVLAPPPVDDLLLDFAAHKELAQELDLDVAKKEFPSCLDSLRQAVGGGDLDHLKLEICFPMWSSADGGLLRAVPFWWACRVASLRERSSTWGPVWTLTFEPKEDATQKISAVRKSFCLLPGHLAVDFGSPDHNVLFWRLQGDTSSVTRTFFVGETIMLSSERVKGTIVSINTSGKVSVKKDDGSTCETTMEGLLPLGEEERSNQDAHFHEKLREALEGPKSSGLALQGSNMDLDETDVKSRGVWGELVLDMLRQSRDRRRYGSSCDLLYALNALSMVKGSSDSLGEIVASAFSVGNGTSSRHAVLCSALLQHDRGSGLQACASFLLNHLVFRKPQSAMTFEGSGESTCEGQVDCAMALDVLSACMLGSSRVREGDWGEGGGGEVSETKTRKENSGIGTGLRRLKAEECVTLALLIVCESLANEQRGSIRMGRIQLLLEGVANETCSASAVRDCLLDILTGAHGDSEAGSEGDERGMERGKVDRVDASLELKFAALDLYERLRMSLPLQLSARAAGLPVVAQQELLQIMQELKGDSRKTSSSTALIRQTAKLDRLLQNVLIFLQDKSKAQEAIVVARQIACAHPALIANHMLSIRSLCSGKAMLRLADFVERNGPQLFSHVITILEAAKPFSLNSPFCSSSSLSSSSFRARPDHLSPLPSTCFSSGRTFSPSPGLTGSTSALSLVLEEFFFLYASTARREELLKPLLSKFMGLCLSVVKSSSPSAGHVRENVPLLEKLCGWYPDVPELQALLELLNPSSFVKGLGLQELHGASRQVEDISSRLRLRRSIRMIGTGERASEDESSAYRGLTQALEEADALITEEVNLQTLSCLERPLLDLTTARSSSIRILVYRLLLRLARILPESATRIANKHFLCMCSEDDGVQLSATSFASQMVHISAPTAPKVLRKLLAMARGGSKTAEKELMRAVQSGLEYHCLEAR</sequence>
<dbReference type="STRING" id="905079.L1JNE9"/>
<reference evidence="4 6" key="1">
    <citation type="journal article" date="2012" name="Nature">
        <title>Algal genomes reveal evolutionary mosaicism and the fate of nucleomorphs.</title>
        <authorList>
            <consortium name="DOE Joint Genome Institute"/>
            <person name="Curtis B.A."/>
            <person name="Tanifuji G."/>
            <person name="Burki F."/>
            <person name="Gruber A."/>
            <person name="Irimia M."/>
            <person name="Maruyama S."/>
            <person name="Arias M.C."/>
            <person name="Ball S.G."/>
            <person name="Gile G.H."/>
            <person name="Hirakawa Y."/>
            <person name="Hopkins J.F."/>
            <person name="Kuo A."/>
            <person name="Rensing S.A."/>
            <person name="Schmutz J."/>
            <person name="Symeonidi A."/>
            <person name="Elias M."/>
            <person name="Eveleigh R.J."/>
            <person name="Herman E.K."/>
            <person name="Klute M.J."/>
            <person name="Nakayama T."/>
            <person name="Obornik M."/>
            <person name="Reyes-Prieto A."/>
            <person name="Armbrust E.V."/>
            <person name="Aves S.J."/>
            <person name="Beiko R.G."/>
            <person name="Coutinho P."/>
            <person name="Dacks J.B."/>
            <person name="Durnford D.G."/>
            <person name="Fast N.M."/>
            <person name="Green B.R."/>
            <person name="Grisdale C.J."/>
            <person name="Hempel F."/>
            <person name="Henrissat B."/>
            <person name="Hoppner M.P."/>
            <person name="Ishida K."/>
            <person name="Kim E."/>
            <person name="Koreny L."/>
            <person name="Kroth P.G."/>
            <person name="Liu Y."/>
            <person name="Malik S.B."/>
            <person name="Maier U.G."/>
            <person name="McRose D."/>
            <person name="Mock T."/>
            <person name="Neilson J.A."/>
            <person name="Onodera N.T."/>
            <person name="Poole A.M."/>
            <person name="Pritham E.J."/>
            <person name="Richards T.A."/>
            <person name="Rocap G."/>
            <person name="Roy S.W."/>
            <person name="Sarai C."/>
            <person name="Schaack S."/>
            <person name="Shirato S."/>
            <person name="Slamovits C.H."/>
            <person name="Spencer D.F."/>
            <person name="Suzuki S."/>
            <person name="Worden A.Z."/>
            <person name="Zauner S."/>
            <person name="Barry K."/>
            <person name="Bell C."/>
            <person name="Bharti A.K."/>
            <person name="Crow J.A."/>
            <person name="Grimwood J."/>
            <person name="Kramer R."/>
            <person name="Lindquist E."/>
            <person name="Lucas S."/>
            <person name="Salamov A."/>
            <person name="McFadden G.I."/>
            <person name="Lane C.E."/>
            <person name="Keeling P.J."/>
            <person name="Gray M.W."/>
            <person name="Grigoriev I.V."/>
            <person name="Archibald J.M."/>
        </authorList>
    </citation>
    <scope>NUCLEOTIDE SEQUENCE</scope>
    <source>
        <strain evidence="4 6">CCMP2712</strain>
    </source>
</reference>
<feature type="region of interest" description="Disordered" evidence="1">
    <location>
        <begin position="1757"/>
        <end position="1778"/>
    </location>
</feature>
<dbReference type="Pfam" id="PF12432">
    <property type="entry name" value="INTS1_RP2B-bd"/>
    <property type="match status" value="1"/>
</dbReference>
<feature type="domain" description="Integrator complex subunit 1 RPB2-binding" evidence="2">
    <location>
        <begin position="231"/>
        <end position="381"/>
    </location>
</feature>
<dbReference type="GeneID" id="17306680"/>
<dbReference type="Pfam" id="PF22927">
    <property type="entry name" value="INT1_R3"/>
    <property type="match status" value="1"/>
</dbReference>
<evidence type="ECO:0000313" key="5">
    <source>
        <dbReference type="EnsemblProtists" id="EKX49977"/>
    </source>
</evidence>
<dbReference type="InterPro" id="IPR016024">
    <property type="entry name" value="ARM-type_fold"/>
</dbReference>
<evidence type="ECO:0000313" key="4">
    <source>
        <dbReference type="EMBL" id="EKX49977.1"/>
    </source>
</evidence>
<dbReference type="GO" id="GO:0032039">
    <property type="term" value="C:integrator complex"/>
    <property type="evidence" value="ECO:0007669"/>
    <property type="project" value="InterPro"/>
</dbReference>
<dbReference type="PANTHER" id="PTHR21224:SF1">
    <property type="entry name" value="INTEGRATOR COMPLEX SUBUNIT 1"/>
    <property type="match status" value="1"/>
</dbReference>
<feature type="domain" description="Integrator complex subunit 1 R3" evidence="3">
    <location>
        <begin position="1947"/>
        <end position="2017"/>
    </location>
</feature>
<accession>L1JNE9</accession>
<reference evidence="6" key="2">
    <citation type="submission" date="2012-11" db="EMBL/GenBank/DDBJ databases">
        <authorList>
            <person name="Kuo A."/>
            <person name="Curtis B.A."/>
            <person name="Tanifuji G."/>
            <person name="Burki F."/>
            <person name="Gruber A."/>
            <person name="Irimia M."/>
            <person name="Maruyama S."/>
            <person name="Arias M.C."/>
            <person name="Ball S.G."/>
            <person name="Gile G.H."/>
            <person name="Hirakawa Y."/>
            <person name="Hopkins J.F."/>
            <person name="Rensing S.A."/>
            <person name="Schmutz J."/>
            <person name="Symeonidi A."/>
            <person name="Elias M."/>
            <person name="Eveleigh R.J."/>
            <person name="Herman E.K."/>
            <person name="Klute M.J."/>
            <person name="Nakayama T."/>
            <person name="Obornik M."/>
            <person name="Reyes-Prieto A."/>
            <person name="Armbrust E.V."/>
            <person name="Aves S.J."/>
            <person name="Beiko R.G."/>
            <person name="Coutinho P."/>
            <person name="Dacks J.B."/>
            <person name="Durnford D.G."/>
            <person name="Fast N.M."/>
            <person name="Green B.R."/>
            <person name="Grisdale C."/>
            <person name="Hempe F."/>
            <person name="Henrissat B."/>
            <person name="Hoppner M.P."/>
            <person name="Ishida K.-I."/>
            <person name="Kim E."/>
            <person name="Koreny L."/>
            <person name="Kroth P.G."/>
            <person name="Liu Y."/>
            <person name="Malik S.-B."/>
            <person name="Maier U.G."/>
            <person name="McRose D."/>
            <person name="Mock T."/>
            <person name="Neilson J.A."/>
            <person name="Onodera N.T."/>
            <person name="Poole A.M."/>
            <person name="Pritham E.J."/>
            <person name="Richards T.A."/>
            <person name="Rocap G."/>
            <person name="Roy S.W."/>
            <person name="Sarai C."/>
            <person name="Schaack S."/>
            <person name="Shirato S."/>
            <person name="Slamovits C.H."/>
            <person name="Spencer D.F."/>
            <person name="Suzuki S."/>
            <person name="Worden A.Z."/>
            <person name="Zauner S."/>
            <person name="Barry K."/>
            <person name="Bell C."/>
            <person name="Bharti A.K."/>
            <person name="Crow J.A."/>
            <person name="Grimwood J."/>
            <person name="Kramer R."/>
            <person name="Lindquist E."/>
            <person name="Lucas S."/>
            <person name="Salamov A."/>
            <person name="McFadden G.I."/>
            <person name="Lane C.E."/>
            <person name="Keeling P.J."/>
            <person name="Gray M.W."/>
            <person name="Grigoriev I.V."/>
            <person name="Archibald J.M."/>
        </authorList>
    </citation>
    <scope>NUCLEOTIDE SEQUENCE</scope>
    <source>
        <strain evidence="6">CCMP2712</strain>
    </source>
</reference>
<dbReference type="RefSeq" id="XP_005836957.1">
    <property type="nucleotide sequence ID" value="XM_005836900.1"/>
</dbReference>
<dbReference type="eggNOG" id="KOG4596">
    <property type="taxonomic scope" value="Eukaryota"/>
</dbReference>
<dbReference type="OrthoDB" id="19938at2759"/>
<proteinExistence type="predicted"/>
<dbReference type="Proteomes" id="UP000011087">
    <property type="component" value="Unassembled WGS sequence"/>
</dbReference>
<organism evidence="4">
    <name type="scientific">Guillardia theta (strain CCMP2712)</name>
    <name type="common">Cryptophyte</name>
    <dbReference type="NCBI Taxonomy" id="905079"/>
    <lineage>
        <taxon>Eukaryota</taxon>
        <taxon>Cryptophyceae</taxon>
        <taxon>Pyrenomonadales</taxon>
        <taxon>Geminigeraceae</taxon>
        <taxon>Guillardia</taxon>
    </lineage>
</organism>
<dbReference type="KEGG" id="gtt:GUITHDRAFT_135658"/>
<dbReference type="PaxDb" id="55529-EKX49977"/>
<dbReference type="GO" id="GO:0034474">
    <property type="term" value="P:U2 snRNA 3'-end processing"/>
    <property type="evidence" value="ECO:0007669"/>
    <property type="project" value="InterPro"/>
</dbReference>
<dbReference type="InterPro" id="IPR038902">
    <property type="entry name" value="INTS1"/>
</dbReference>
<dbReference type="SUPFAM" id="SSF48371">
    <property type="entry name" value="ARM repeat"/>
    <property type="match status" value="1"/>
</dbReference>
<dbReference type="InterPro" id="IPR053964">
    <property type="entry name" value="INT1_R3"/>
</dbReference>
<evidence type="ECO:0000259" key="2">
    <source>
        <dbReference type="Pfam" id="PF12432"/>
    </source>
</evidence>
<evidence type="ECO:0000259" key="3">
    <source>
        <dbReference type="Pfam" id="PF22927"/>
    </source>
</evidence>
<evidence type="ECO:0000313" key="6">
    <source>
        <dbReference type="Proteomes" id="UP000011087"/>
    </source>
</evidence>
<gene>
    <name evidence="4" type="ORF">GUITHDRAFT_135658</name>
</gene>
<evidence type="ECO:0000256" key="1">
    <source>
        <dbReference type="SAM" id="MobiDB-lite"/>
    </source>
</evidence>
<feature type="compositionally biased region" description="Polar residues" evidence="1">
    <location>
        <begin position="1092"/>
        <end position="1104"/>
    </location>
</feature>
<feature type="compositionally biased region" description="Polar residues" evidence="1">
    <location>
        <begin position="177"/>
        <end position="192"/>
    </location>
</feature>
<dbReference type="HOGENOM" id="CLU_229958_0_0_1"/>
<dbReference type="PANTHER" id="PTHR21224">
    <property type="entry name" value="INTEGRATOR COMPLEX SUBUNIT 1"/>
    <property type="match status" value="1"/>
</dbReference>
<keyword evidence="6" id="KW-1185">Reference proteome</keyword>
<dbReference type="InterPro" id="IPR022145">
    <property type="entry name" value="INTS1_RPB2-bd"/>
</dbReference>
<reference evidence="5" key="3">
    <citation type="submission" date="2016-03" db="UniProtKB">
        <authorList>
            <consortium name="EnsemblProtists"/>
        </authorList>
    </citation>
    <scope>IDENTIFICATION</scope>
</reference>
<feature type="region of interest" description="Disordered" evidence="1">
    <location>
        <begin position="150"/>
        <end position="192"/>
    </location>
</feature>
<feature type="compositionally biased region" description="Low complexity" evidence="1">
    <location>
        <begin position="151"/>
        <end position="163"/>
    </location>
</feature>